<dbReference type="RefSeq" id="WP_087488501.1">
    <property type="nucleotide sequence ID" value="NZ_CP015579.1"/>
</dbReference>
<evidence type="ECO:0000313" key="5">
    <source>
        <dbReference type="Proteomes" id="UP000195729"/>
    </source>
</evidence>
<comment type="similarity">
    <text evidence="1">Belongs to the YciY family.</text>
</comment>
<sequence length="65" mass="8123">MKRSRNEVGRWRMARQTNRRKVRWLEAQSRRYTHIRLIRHQLAKLQRRSLLFKLSESSPSSKHYF</sequence>
<dbReference type="Pfam" id="PF26518">
    <property type="entry name" value="YciY"/>
    <property type="match status" value="1"/>
</dbReference>
<accession>A0A1Y0LK46</accession>
<keyword evidence="5" id="KW-1185">Reference proteome</keyword>
<name>A0A1Y0LK46_TATCI</name>
<evidence type="ECO:0000313" key="3">
    <source>
        <dbReference type="EMBL" id="ARU94135.1"/>
    </source>
</evidence>
<reference evidence="5 6" key="1">
    <citation type="submission" date="2016-05" db="EMBL/GenBank/DDBJ databases">
        <title>Complete genome sequence of two 2,5-diketo-D-glunonic acid producing strain Tatumella citrea.</title>
        <authorList>
            <person name="Duan C."/>
            <person name="Yang J."/>
            <person name="Yang S."/>
        </authorList>
    </citation>
    <scope>NUCLEOTIDE SEQUENCE [LARGE SCALE GENOMIC DNA]</scope>
    <source>
        <strain evidence="4 5">ATCC 39140</strain>
        <strain evidence="3 6">DSM 13699</strain>
    </source>
</reference>
<evidence type="ECO:0000256" key="1">
    <source>
        <dbReference type="ARBA" id="ARBA00043959"/>
    </source>
</evidence>
<dbReference type="Proteomes" id="UP000195814">
    <property type="component" value="Chromosome"/>
</dbReference>
<protein>
    <recommendedName>
        <fullName evidence="2">Uncharacterized protein YciY</fullName>
    </recommendedName>
</protein>
<dbReference type="NCBIfam" id="NF033701">
    <property type="entry name" value="yciY_fam"/>
    <property type="match status" value="1"/>
</dbReference>
<dbReference type="Proteomes" id="UP000195729">
    <property type="component" value="Chromosome"/>
</dbReference>
<evidence type="ECO:0000313" key="6">
    <source>
        <dbReference type="Proteomes" id="UP000195814"/>
    </source>
</evidence>
<dbReference type="AlphaFoldDB" id="A0A1Y0LK46"/>
<gene>
    <name evidence="3" type="ORF">A7K98_10320</name>
    <name evidence="4" type="ORF">A7K99_10320</name>
</gene>
<dbReference type="EMBL" id="CP015579">
    <property type="protein sequence ID" value="ARU94135.1"/>
    <property type="molecule type" value="Genomic_DNA"/>
</dbReference>
<dbReference type="EMBL" id="CP015581">
    <property type="protein sequence ID" value="ARU98175.1"/>
    <property type="molecule type" value="Genomic_DNA"/>
</dbReference>
<proteinExistence type="inferred from homology"/>
<dbReference type="InterPro" id="IPR049586">
    <property type="entry name" value="YciY"/>
</dbReference>
<dbReference type="OrthoDB" id="6466254at2"/>
<evidence type="ECO:0000256" key="2">
    <source>
        <dbReference type="ARBA" id="ARBA00044192"/>
    </source>
</evidence>
<evidence type="ECO:0000313" key="4">
    <source>
        <dbReference type="EMBL" id="ARU98175.1"/>
    </source>
</evidence>
<organism evidence="3 6">
    <name type="scientific">Tatumella citrea</name>
    <name type="common">Pantoea citrea</name>
    <dbReference type="NCBI Taxonomy" id="53336"/>
    <lineage>
        <taxon>Bacteria</taxon>
        <taxon>Pseudomonadati</taxon>
        <taxon>Pseudomonadota</taxon>
        <taxon>Gammaproteobacteria</taxon>
        <taxon>Enterobacterales</taxon>
        <taxon>Erwiniaceae</taxon>
        <taxon>Tatumella</taxon>
    </lineage>
</organism>
<dbReference type="KEGG" id="tci:A7K98_10320"/>